<dbReference type="RefSeq" id="WP_035057940.1">
    <property type="nucleotide sequence ID" value="NZ_AXCZ01000019.1"/>
</dbReference>
<protein>
    <submittedName>
        <fullName evidence="1">Uncharacterized protein</fullName>
    </submittedName>
</protein>
<dbReference type="AlphaFoldDB" id="A0A0A0BZW3"/>
<proteinExistence type="predicted"/>
<dbReference type="OrthoDB" id="4829498at2"/>
<organism evidence="1 2">
    <name type="scientific">Cellulomonas bogoriensis 69B4 = DSM 16987</name>
    <dbReference type="NCBI Taxonomy" id="1386082"/>
    <lineage>
        <taxon>Bacteria</taxon>
        <taxon>Bacillati</taxon>
        <taxon>Actinomycetota</taxon>
        <taxon>Actinomycetes</taxon>
        <taxon>Micrococcales</taxon>
        <taxon>Cellulomonadaceae</taxon>
        <taxon>Cellulomonas</taxon>
    </lineage>
</organism>
<evidence type="ECO:0000313" key="2">
    <source>
        <dbReference type="Proteomes" id="UP000054314"/>
    </source>
</evidence>
<evidence type="ECO:0000313" key="1">
    <source>
        <dbReference type="EMBL" id="KGM13943.1"/>
    </source>
</evidence>
<dbReference type="EMBL" id="AXCZ01000019">
    <property type="protein sequence ID" value="KGM13943.1"/>
    <property type="molecule type" value="Genomic_DNA"/>
</dbReference>
<dbReference type="Proteomes" id="UP000054314">
    <property type="component" value="Unassembled WGS sequence"/>
</dbReference>
<keyword evidence="2" id="KW-1185">Reference proteome</keyword>
<reference evidence="1 2" key="1">
    <citation type="submission" date="2013-08" db="EMBL/GenBank/DDBJ databases">
        <title>Genome sequencing of Cellulomonas bogoriensis 69B4.</title>
        <authorList>
            <person name="Chen F."/>
            <person name="Li Y."/>
            <person name="Wang G."/>
        </authorList>
    </citation>
    <scope>NUCLEOTIDE SEQUENCE [LARGE SCALE GENOMIC DNA]</scope>
    <source>
        <strain evidence="1 2">69B4</strain>
    </source>
</reference>
<comment type="caution">
    <text evidence="1">The sequence shown here is derived from an EMBL/GenBank/DDBJ whole genome shotgun (WGS) entry which is preliminary data.</text>
</comment>
<gene>
    <name evidence="1" type="ORF">N869_07810</name>
</gene>
<sequence>MRLQDCINELGWDREIDEWGGSPEGFMDDAEMDAFVEDSTECLRQAGLRVDHKDPTVEELEVLYAMEVDGWRCIVAQGYDIPAPPSVEVFVEQSLDDSPAGEVNVWAPYIADVLVELPEQEYRDLLRKCPEPWLW</sequence>
<accession>A0A0A0BZW3</accession>
<name>A0A0A0BZW3_9CELL</name>